<gene>
    <name evidence="4" type="ORF">LZ016_00970</name>
</gene>
<dbReference type="RefSeq" id="WP_241445169.1">
    <property type="nucleotide sequence ID" value="NZ_JAKZHW010000001.1"/>
</dbReference>
<feature type="compositionally biased region" description="Low complexity" evidence="1">
    <location>
        <begin position="314"/>
        <end position="325"/>
    </location>
</feature>
<comment type="caution">
    <text evidence="4">The sequence shown here is derived from an EMBL/GenBank/DDBJ whole genome shotgun (WGS) entry which is preliminary data.</text>
</comment>
<keyword evidence="2" id="KW-1133">Transmembrane helix</keyword>
<evidence type="ECO:0000313" key="4">
    <source>
        <dbReference type="EMBL" id="MCH8614679.1"/>
    </source>
</evidence>
<protein>
    <submittedName>
        <fullName evidence="4">Cell wall hydrolase</fullName>
    </submittedName>
</protein>
<dbReference type="EMBL" id="JAKZHW010000001">
    <property type="protein sequence ID" value="MCH8614679.1"/>
    <property type="molecule type" value="Genomic_DNA"/>
</dbReference>
<evidence type="ECO:0000256" key="1">
    <source>
        <dbReference type="SAM" id="MobiDB-lite"/>
    </source>
</evidence>
<name>A0ABS9VJH3_9SPHN</name>
<evidence type="ECO:0000313" key="5">
    <source>
        <dbReference type="Proteomes" id="UP001203058"/>
    </source>
</evidence>
<feature type="compositionally biased region" description="Polar residues" evidence="1">
    <location>
        <begin position="336"/>
        <end position="364"/>
    </location>
</feature>
<keyword evidence="2" id="KW-0812">Transmembrane</keyword>
<feature type="domain" description="Cell wall hydrolase SleB" evidence="3">
    <location>
        <begin position="128"/>
        <end position="236"/>
    </location>
</feature>
<dbReference type="GO" id="GO:0016787">
    <property type="term" value="F:hydrolase activity"/>
    <property type="evidence" value="ECO:0007669"/>
    <property type="project" value="UniProtKB-KW"/>
</dbReference>
<organism evidence="4 5">
    <name type="scientific">Sphingomonas telluris</name>
    <dbReference type="NCBI Taxonomy" id="2907998"/>
    <lineage>
        <taxon>Bacteria</taxon>
        <taxon>Pseudomonadati</taxon>
        <taxon>Pseudomonadota</taxon>
        <taxon>Alphaproteobacteria</taxon>
        <taxon>Sphingomonadales</taxon>
        <taxon>Sphingomonadaceae</taxon>
        <taxon>Sphingomonas</taxon>
    </lineage>
</organism>
<sequence length="364" mass="38580">MKIEPVGQWSVLRHKRHWALAGIFVALLAFAIAALMLFSDGRSATIKLPSKKSVQEASNGSAMSLNLPPPDLLRPISPEEAMKENAERAFSGRPDTAAAAFKLKADDVSRKRALECLTQAVYYEAASEGADGERAVAQVVLNRMRHPAYPSSVCGVVYQGSDRVTGCQFTFTCDGSLARVPVPSLWKQAQKLAEQALAGKVFAPVGHATHYHADFVLPYWADSLDKSVQIGRHIFYRLKNGLGSSSAFSQKYAGNEPAPPSPATVEVALDAADNAVDPIISTPDPDALQAPGGQLVTPVEAKPQLAADASKGSLLLDGPGLAPAATETRPAKKQQESCNTGSSSNHLRPLSANNVRSQGGRSGC</sequence>
<reference evidence="4 5" key="1">
    <citation type="submission" date="2022-03" db="EMBL/GenBank/DDBJ databases">
        <authorList>
            <person name="Jo J.-H."/>
            <person name="Im W.-T."/>
        </authorList>
    </citation>
    <scope>NUCLEOTIDE SEQUENCE [LARGE SCALE GENOMIC DNA]</scope>
    <source>
        <strain evidence="4 5">SM33</strain>
    </source>
</reference>
<accession>A0ABS9VJH3</accession>
<keyword evidence="2" id="KW-0472">Membrane</keyword>
<dbReference type="InterPro" id="IPR042047">
    <property type="entry name" value="SleB_dom1"/>
</dbReference>
<evidence type="ECO:0000256" key="2">
    <source>
        <dbReference type="SAM" id="Phobius"/>
    </source>
</evidence>
<evidence type="ECO:0000259" key="3">
    <source>
        <dbReference type="Pfam" id="PF07486"/>
    </source>
</evidence>
<keyword evidence="5" id="KW-1185">Reference proteome</keyword>
<proteinExistence type="predicted"/>
<dbReference type="Gene3D" id="1.10.10.2520">
    <property type="entry name" value="Cell wall hydrolase SleB, domain 1"/>
    <property type="match status" value="1"/>
</dbReference>
<dbReference type="Proteomes" id="UP001203058">
    <property type="component" value="Unassembled WGS sequence"/>
</dbReference>
<keyword evidence="4" id="KW-0378">Hydrolase</keyword>
<feature type="region of interest" description="Disordered" evidence="1">
    <location>
        <begin position="312"/>
        <end position="364"/>
    </location>
</feature>
<dbReference type="Pfam" id="PF07486">
    <property type="entry name" value="Hydrolase_2"/>
    <property type="match status" value="1"/>
</dbReference>
<feature type="transmembrane region" description="Helical" evidence="2">
    <location>
        <begin position="18"/>
        <end position="38"/>
    </location>
</feature>
<dbReference type="InterPro" id="IPR011105">
    <property type="entry name" value="Cell_wall_hydrolase_SleB"/>
</dbReference>